<feature type="transmembrane region" description="Helical" evidence="6">
    <location>
        <begin position="92"/>
        <end position="120"/>
    </location>
</feature>
<evidence type="ECO:0000256" key="1">
    <source>
        <dbReference type="ARBA" id="ARBA00004370"/>
    </source>
</evidence>
<keyword evidence="5 6" id="KW-0472">Membrane</keyword>
<evidence type="ECO:0000256" key="6">
    <source>
        <dbReference type="SAM" id="Phobius"/>
    </source>
</evidence>
<dbReference type="InterPro" id="IPR007593">
    <property type="entry name" value="CD225/Dispanin_fam"/>
</dbReference>
<comment type="similarity">
    <text evidence="2">Belongs to the CD225/Dispanin family.</text>
</comment>
<keyword evidence="8" id="KW-1185">Reference proteome</keyword>
<evidence type="ECO:0000256" key="2">
    <source>
        <dbReference type="ARBA" id="ARBA00006843"/>
    </source>
</evidence>
<proteinExistence type="inferred from homology"/>
<feature type="transmembrane region" description="Helical" evidence="6">
    <location>
        <begin position="49"/>
        <end position="72"/>
    </location>
</feature>
<evidence type="ECO:0000256" key="5">
    <source>
        <dbReference type="ARBA" id="ARBA00023136"/>
    </source>
</evidence>
<accession>A0AAN9B4S7</accession>
<protein>
    <submittedName>
        <fullName evidence="7">Uncharacterized protein</fullName>
    </submittedName>
</protein>
<reference evidence="7 8" key="1">
    <citation type="submission" date="2024-02" db="EMBL/GenBank/DDBJ databases">
        <title>Chromosome-scale genome assembly of the rough periwinkle Littorina saxatilis.</title>
        <authorList>
            <person name="De Jode A."/>
            <person name="Faria R."/>
            <person name="Formenti G."/>
            <person name="Sims Y."/>
            <person name="Smith T.P."/>
            <person name="Tracey A."/>
            <person name="Wood J.M.D."/>
            <person name="Zagrodzka Z.B."/>
            <person name="Johannesson K."/>
            <person name="Butlin R.K."/>
            <person name="Leder E.H."/>
        </authorList>
    </citation>
    <scope>NUCLEOTIDE SEQUENCE [LARGE SCALE GENOMIC DNA]</scope>
    <source>
        <strain evidence="7">Snail1</strain>
        <tissue evidence="7">Muscle</tissue>
    </source>
</reference>
<comment type="subcellular location">
    <subcellularLocation>
        <location evidence="1">Membrane</location>
    </subcellularLocation>
</comment>
<organism evidence="7 8">
    <name type="scientific">Littorina saxatilis</name>
    <dbReference type="NCBI Taxonomy" id="31220"/>
    <lineage>
        <taxon>Eukaryota</taxon>
        <taxon>Metazoa</taxon>
        <taxon>Spiralia</taxon>
        <taxon>Lophotrochozoa</taxon>
        <taxon>Mollusca</taxon>
        <taxon>Gastropoda</taxon>
        <taxon>Caenogastropoda</taxon>
        <taxon>Littorinimorpha</taxon>
        <taxon>Littorinoidea</taxon>
        <taxon>Littorinidae</taxon>
        <taxon>Littorina</taxon>
    </lineage>
</organism>
<name>A0AAN9B4S7_9CAEN</name>
<gene>
    <name evidence="7" type="ORF">V1264_003466</name>
</gene>
<dbReference type="AlphaFoldDB" id="A0AAN9B4S7"/>
<dbReference type="Proteomes" id="UP001374579">
    <property type="component" value="Unassembled WGS sequence"/>
</dbReference>
<keyword evidence="3 6" id="KW-0812">Transmembrane</keyword>
<dbReference type="GO" id="GO:0016020">
    <property type="term" value="C:membrane"/>
    <property type="evidence" value="ECO:0007669"/>
    <property type="project" value="UniProtKB-SubCell"/>
</dbReference>
<comment type="caution">
    <text evidence="7">The sequence shown here is derived from an EMBL/GenBank/DDBJ whole genome shotgun (WGS) entry which is preliminary data.</text>
</comment>
<evidence type="ECO:0000313" key="8">
    <source>
        <dbReference type="Proteomes" id="UP001374579"/>
    </source>
</evidence>
<evidence type="ECO:0000256" key="3">
    <source>
        <dbReference type="ARBA" id="ARBA00022692"/>
    </source>
</evidence>
<evidence type="ECO:0000313" key="7">
    <source>
        <dbReference type="EMBL" id="KAK7099315.1"/>
    </source>
</evidence>
<dbReference type="EMBL" id="JBAMIC010000012">
    <property type="protein sequence ID" value="KAK7099315.1"/>
    <property type="molecule type" value="Genomic_DNA"/>
</dbReference>
<evidence type="ECO:0000256" key="4">
    <source>
        <dbReference type="ARBA" id="ARBA00022989"/>
    </source>
</evidence>
<sequence length="126" mass="13817">MAQPGVHTTPHQPDVYDTNSKQILVTRDPVFHHPAIQNGIIVGRQPHTYLPLAIAMTVINPLLGPVALVFAIMSGRAFRQGDLKFAEKWSQYAFLTCMITIVASVVIYIAIGFSLSTISIRGGHSY</sequence>
<dbReference type="Pfam" id="PF04505">
    <property type="entry name" value="CD225"/>
    <property type="match status" value="1"/>
</dbReference>
<keyword evidence="4 6" id="KW-1133">Transmembrane helix</keyword>